<comment type="subcellular location">
    <subcellularLocation>
        <location evidence="1">Membrane</location>
    </subcellularLocation>
</comment>
<feature type="chain" id="PRO_5032309841" evidence="3">
    <location>
        <begin position="26"/>
        <end position="1240"/>
    </location>
</feature>
<dbReference type="InterPro" id="IPR000184">
    <property type="entry name" value="Bac_surfAg_D15"/>
</dbReference>
<evidence type="ECO:0000259" key="5">
    <source>
        <dbReference type="Pfam" id="PF01103"/>
    </source>
</evidence>
<evidence type="ECO:0000256" key="3">
    <source>
        <dbReference type="SAM" id="SignalP"/>
    </source>
</evidence>
<dbReference type="InterPro" id="IPR029052">
    <property type="entry name" value="Metallo-depent_PP-like"/>
</dbReference>
<dbReference type="Gene3D" id="3.60.21.10">
    <property type="match status" value="1"/>
</dbReference>
<gene>
    <name evidence="6" type="ORF">GGR42_001573</name>
</gene>
<accession>A0A846QSH6</accession>
<reference evidence="6 7" key="1">
    <citation type="submission" date="2020-03" db="EMBL/GenBank/DDBJ databases">
        <title>Genomic Encyclopedia of Type Strains, Phase IV (KMG-IV): sequencing the most valuable type-strain genomes for metagenomic binning, comparative biology and taxonomic classification.</title>
        <authorList>
            <person name="Goeker M."/>
        </authorList>
    </citation>
    <scope>NUCLEOTIDE SEQUENCE [LARGE SCALE GENOMIC DNA]</scope>
    <source>
        <strain evidence="6 7">DSM 29762</strain>
    </source>
</reference>
<evidence type="ECO:0000313" key="6">
    <source>
        <dbReference type="EMBL" id="NJB71111.1"/>
    </source>
</evidence>
<keyword evidence="7" id="KW-1185">Reference proteome</keyword>
<dbReference type="Pfam" id="PF00149">
    <property type="entry name" value="Metallophos"/>
    <property type="match status" value="1"/>
</dbReference>
<dbReference type="InterPro" id="IPR004843">
    <property type="entry name" value="Calcineurin-like_PHP"/>
</dbReference>
<keyword evidence="2" id="KW-0472">Membrane</keyword>
<evidence type="ECO:0000256" key="2">
    <source>
        <dbReference type="ARBA" id="ARBA00023136"/>
    </source>
</evidence>
<dbReference type="AlphaFoldDB" id="A0A846QSH6"/>
<dbReference type="Pfam" id="PF01103">
    <property type="entry name" value="Omp85"/>
    <property type="match status" value="1"/>
</dbReference>
<dbReference type="SUPFAM" id="SSF56300">
    <property type="entry name" value="Metallo-dependent phosphatases"/>
    <property type="match status" value="1"/>
</dbReference>
<name>A0A846QSH6_9FLAO</name>
<evidence type="ECO:0000313" key="7">
    <source>
        <dbReference type="Proteomes" id="UP000590442"/>
    </source>
</evidence>
<proteinExistence type="predicted"/>
<dbReference type="GO" id="GO:0016787">
    <property type="term" value="F:hydrolase activity"/>
    <property type="evidence" value="ECO:0007669"/>
    <property type="project" value="InterPro"/>
</dbReference>
<feature type="domain" description="Calcineurin-like phosphoesterase" evidence="4">
    <location>
        <begin position="48"/>
        <end position="245"/>
    </location>
</feature>
<evidence type="ECO:0000259" key="4">
    <source>
        <dbReference type="Pfam" id="PF00149"/>
    </source>
</evidence>
<evidence type="ECO:0000256" key="1">
    <source>
        <dbReference type="ARBA" id="ARBA00004370"/>
    </source>
</evidence>
<dbReference type="EMBL" id="JAATJJ010000001">
    <property type="protein sequence ID" value="NJB71111.1"/>
    <property type="molecule type" value="Genomic_DNA"/>
</dbReference>
<dbReference type="GO" id="GO:0019867">
    <property type="term" value="C:outer membrane"/>
    <property type="evidence" value="ECO:0007669"/>
    <property type="project" value="InterPro"/>
</dbReference>
<comment type="caution">
    <text evidence="6">The sequence shown here is derived from an EMBL/GenBank/DDBJ whole genome shotgun (WGS) entry which is preliminary data.</text>
</comment>
<dbReference type="RefSeq" id="WP_245201413.1">
    <property type="nucleotide sequence ID" value="NZ_JAATJJ010000001.1"/>
</dbReference>
<feature type="signal peptide" evidence="3">
    <location>
        <begin position="1"/>
        <end position="25"/>
    </location>
</feature>
<dbReference type="PROSITE" id="PS51257">
    <property type="entry name" value="PROKAR_LIPOPROTEIN"/>
    <property type="match status" value="1"/>
</dbReference>
<dbReference type="Proteomes" id="UP000590442">
    <property type="component" value="Unassembled WGS sequence"/>
</dbReference>
<organism evidence="6 7">
    <name type="scientific">Saonia flava</name>
    <dbReference type="NCBI Taxonomy" id="523696"/>
    <lineage>
        <taxon>Bacteria</taxon>
        <taxon>Pseudomonadati</taxon>
        <taxon>Bacteroidota</taxon>
        <taxon>Flavobacteriia</taxon>
        <taxon>Flavobacteriales</taxon>
        <taxon>Flavobacteriaceae</taxon>
        <taxon>Saonia</taxon>
    </lineage>
</organism>
<sequence>MKNINMKKYYLVVLTAFFLTSCATYKSKYKDLAQMNEVKVNKEVSHTFYLIGDAGLSPLNDMNPVLKAFKEQLLEAKENSTAIFLGDNIYPAGFPDKKKYPDENLAAKNSLDGQLKALEGFKGNSLFVPGNHDWYSEGLKGLEREQEYIEKKLDSKNVFSPRNGCPIEKIDVNENVVIIAIDTEWYLANWDKHPNINDDCEIKDREKFFEELEGLIKKNADKTTIMALHHPMFSYGEHGGQFSWRQQFYLGHSKIPLPIIGTFGNLLRKTSGATIEDLTNKKYKELRRRLVTLAQYSEKVIFVSGHEHTLQYIVEDNTPQIISGSGSKNGATKLINGSQFSTGSNGYTVLEVHKDGSSRVKFFGLSQEDKEEHLFSTEVLPSTSQKDFGEYRTTFPASVSSSIYSEDEVDKSGFFKSVWGERYRKYYATKVTAPTVQLDTLYGGLTPVRKGGGHQSKSLRLTDKNGKQYVMRALRKSAELYLQAMAFKEQYIVGDFDNTETESLLLDFYTGSHPYAPFTISELSNAVDLYHTNPVLYYVPKQAVLEKFNQDFGDELYMIEEHVSDGHNDLESFGRTKKIESTDDLIKRLRKDEKYTVDKTTYLRARLFDMMIGDWDRHTDQWRWARFKNENGNYVYKPIPRDRDQVFSIMGDGAFMGFATRAIPGLRLMEGFSEEIRSVKGFNSSPKTFALDMALLPETDISLWEEQVAFIQKNITPKVIDAAFEKFPEEVRDETVADIKKILLARKSNLLETAKEYYKILNTYSIVTGTDKDDYFEIISIPNGNKKVTVFRIKNGEKGEVIFSKIYDKENTKEIWAYGLDDDDVFNVISDDGSIKVRLIGGQNNDVYKVKKGKGIHIYDHKSKKNTFDQVVKAKIHRTDDYETNTYQFDKVRNSTNQFIPLIGSNPDDGLKIGLTDIYTHNAFRQNPFTQQHTFNASYYFATNGFDFGYKGEFSNILENWNLELAAKITSSNFSVNFFGLGNETENLDDDLGMDYNRVKTETKKIAPSLVWRGDLGAKFRMGVSYEDIEVEETTDRFVNTFYVANGEENRKQFWGVDAEYNYENRDNDAFPTMGMETSLHLGYKYSASGTERGYGYIIPSLGFNHKLLANGRLVLATKFKVHFNLGDGFEFYQGASIGGNNGLRGFRFQRFTGKKAYYQNTDIRYSFSEIRTGVLPVSFGMYGGFDYGRVWLPSEDSDKWHTSYGGGLFLNALEMLTARISYFESSDGPRFSFGVGFGF</sequence>
<feature type="domain" description="Bacterial surface antigen (D15)" evidence="5">
    <location>
        <begin position="940"/>
        <end position="1212"/>
    </location>
</feature>
<dbReference type="Gene3D" id="2.40.160.50">
    <property type="entry name" value="membrane protein fhac: a member of the omp85/tpsb transporter family"/>
    <property type="match status" value="1"/>
</dbReference>
<keyword evidence="3" id="KW-0732">Signal</keyword>
<protein>
    <submittedName>
        <fullName evidence="6">Uncharacterized protein YpmB</fullName>
    </submittedName>
</protein>